<dbReference type="GO" id="GO:0071949">
    <property type="term" value="F:FAD binding"/>
    <property type="evidence" value="ECO:0007669"/>
    <property type="project" value="TreeGrafter"/>
</dbReference>
<accession>A0A7Y9EBH3</accession>
<evidence type="ECO:0000313" key="6">
    <source>
        <dbReference type="Proteomes" id="UP000529783"/>
    </source>
</evidence>
<dbReference type="GO" id="GO:0046210">
    <property type="term" value="P:nitric oxide catabolic process"/>
    <property type="evidence" value="ECO:0007669"/>
    <property type="project" value="TreeGrafter"/>
</dbReference>
<dbReference type="InterPro" id="IPR039261">
    <property type="entry name" value="FNR_nucleotide-bd"/>
</dbReference>
<keyword evidence="6" id="KW-1185">Reference proteome</keyword>
<dbReference type="RefSeq" id="WP_179841649.1">
    <property type="nucleotide sequence ID" value="NZ_JACCBA010000001.1"/>
</dbReference>
<dbReference type="GO" id="GO:0046872">
    <property type="term" value="F:metal ion binding"/>
    <property type="evidence" value="ECO:0007669"/>
    <property type="project" value="UniProtKB-KW"/>
</dbReference>
<keyword evidence="2" id="KW-0561">Oxygen transport</keyword>
<keyword evidence="1" id="KW-0349">Heme</keyword>
<proteinExistence type="predicted"/>
<sequence length="168" mass="18505">MFAAHPELRNLFNQGNQANGEQRRALAGSVAAFAEHTPVAAMIDHLAGAEPGRRVLAVHADRGPRTHALRRQIADAGARMTDFWQLTWYEDPDGTEGGDVLPGRIDVTRLPLPRKARVFMCGPIPFMREIRRGLAEAGVSDERVHYEVFGPDLWTAGDRLSNGTGIVR</sequence>
<keyword evidence="2" id="KW-0813">Transport</keyword>
<comment type="caution">
    <text evidence="5">The sequence shown here is derived from an EMBL/GenBank/DDBJ whole genome shotgun (WGS) entry which is preliminary data.</text>
</comment>
<evidence type="ECO:0000313" key="5">
    <source>
        <dbReference type="EMBL" id="NYD44401.1"/>
    </source>
</evidence>
<name>A0A7Y9EBH3_9ACTN</name>
<organism evidence="5 6">
    <name type="scientific">Actinomadura luteofluorescens</name>
    <dbReference type="NCBI Taxonomy" id="46163"/>
    <lineage>
        <taxon>Bacteria</taxon>
        <taxon>Bacillati</taxon>
        <taxon>Actinomycetota</taxon>
        <taxon>Actinomycetes</taxon>
        <taxon>Streptosporangiales</taxon>
        <taxon>Thermomonosporaceae</taxon>
        <taxon>Actinomadura</taxon>
    </lineage>
</organism>
<dbReference type="PANTHER" id="PTHR43396:SF3">
    <property type="entry name" value="FLAVOHEMOPROTEIN"/>
    <property type="match status" value="1"/>
</dbReference>
<protein>
    <submittedName>
        <fullName evidence="5">Ferredoxin-NADP reductase</fullName>
    </submittedName>
</protein>
<dbReference type="Proteomes" id="UP000529783">
    <property type="component" value="Unassembled WGS sequence"/>
</dbReference>
<reference evidence="5 6" key="1">
    <citation type="submission" date="2020-07" db="EMBL/GenBank/DDBJ databases">
        <title>Sequencing the genomes of 1000 actinobacteria strains.</title>
        <authorList>
            <person name="Klenk H.-P."/>
        </authorList>
    </citation>
    <scope>NUCLEOTIDE SEQUENCE [LARGE SCALE GENOMIC DNA]</scope>
    <source>
        <strain evidence="5 6">DSM 40398</strain>
    </source>
</reference>
<evidence type="ECO:0000256" key="3">
    <source>
        <dbReference type="ARBA" id="ARBA00022723"/>
    </source>
</evidence>
<dbReference type="PANTHER" id="PTHR43396">
    <property type="entry name" value="FLAVOHEMOPROTEIN"/>
    <property type="match status" value="1"/>
</dbReference>
<evidence type="ECO:0000256" key="1">
    <source>
        <dbReference type="ARBA" id="ARBA00022617"/>
    </source>
</evidence>
<dbReference type="SUPFAM" id="SSF46458">
    <property type="entry name" value="Globin-like"/>
    <property type="match status" value="1"/>
</dbReference>
<dbReference type="SUPFAM" id="SSF52343">
    <property type="entry name" value="Ferredoxin reductase-like, C-terminal NADP-linked domain"/>
    <property type="match status" value="1"/>
</dbReference>
<gene>
    <name evidence="5" type="ORF">BJY14_000384</name>
</gene>
<keyword evidence="4" id="KW-0408">Iron</keyword>
<evidence type="ECO:0000256" key="2">
    <source>
        <dbReference type="ARBA" id="ARBA00022621"/>
    </source>
</evidence>
<dbReference type="Gene3D" id="3.40.50.80">
    <property type="entry name" value="Nucleotide-binding domain of ferredoxin-NADP reductase (FNR) module"/>
    <property type="match status" value="1"/>
</dbReference>
<dbReference type="InterPro" id="IPR009050">
    <property type="entry name" value="Globin-like_sf"/>
</dbReference>
<keyword evidence="3" id="KW-0479">Metal-binding</keyword>
<dbReference type="GO" id="GO:0071500">
    <property type="term" value="P:cellular response to nitrosative stress"/>
    <property type="evidence" value="ECO:0007669"/>
    <property type="project" value="TreeGrafter"/>
</dbReference>
<evidence type="ECO:0000256" key="4">
    <source>
        <dbReference type="ARBA" id="ARBA00023004"/>
    </source>
</evidence>
<dbReference type="GO" id="GO:0005344">
    <property type="term" value="F:oxygen carrier activity"/>
    <property type="evidence" value="ECO:0007669"/>
    <property type="project" value="UniProtKB-KW"/>
</dbReference>
<dbReference type="AlphaFoldDB" id="A0A7Y9EBH3"/>
<dbReference type="GO" id="GO:0008941">
    <property type="term" value="F:nitric oxide dioxygenase NAD(P)H activity"/>
    <property type="evidence" value="ECO:0007669"/>
    <property type="project" value="TreeGrafter"/>
</dbReference>
<dbReference type="EMBL" id="JACCBA010000001">
    <property type="protein sequence ID" value="NYD44401.1"/>
    <property type="molecule type" value="Genomic_DNA"/>
</dbReference>